<comment type="caution">
    <text evidence="1">The sequence shown here is derived from an EMBL/GenBank/DDBJ whole genome shotgun (WGS) entry which is preliminary data.</text>
</comment>
<dbReference type="SUPFAM" id="SSF161187">
    <property type="entry name" value="YfgJ-like"/>
    <property type="match status" value="1"/>
</dbReference>
<keyword evidence="2" id="KW-1185">Reference proteome</keyword>
<dbReference type="RefSeq" id="WP_390191917.1">
    <property type="nucleotide sequence ID" value="NZ_JBHMEP010000001.1"/>
</dbReference>
<sequence length="75" mass="8557">MSDNLCPNCQQSLEWDNGYVCKVCSQRYQKQADCPECGHQLEKLQACGAASYFCNHCNELKSKSRLTFRFIAKAD</sequence>
<dbReference type="InterPro" id="IPR029037">
    <property type="entry name" value="DUF1407/YfgJ-like_sf"/>
</dbReference>
<name>A0ABV5HLI5_9VIBR</name>
<dbReference type="Proteomes" id="UP001589645">
    <property type="component" value="Unassembled WGS sequence"/>
</dbReference>
<dbReference type="InterPro" id="IPR010807">
    <property type="entry name" value="YfgJ-like"/>
</dbReference>
<dbReference type="Gene3D" id="2.10.290.10">
    <property type="entry name" value="YfgJ-like"/>
    <property type="match status" value="1"/>
</dbReference>
<dbReference type="Pfam" id="PF07191">
    <property type="entry name" value="Zn_ribbon_6"/>
    <property type="match status" value="1"/>
</dbReference>
<reference evidence="1 2" key="1">
    <citation type="submission" date="2024-09" db="EMBL/GenBank/DDBJ databases">
        <authorList>
            <person name="Sun Q."/>
            <person name="Mori K."/>
        </authorList>
    </citation>
    <scope>NUCLEOTIDE SEQUENCE [LARGE SCALE GENOMIC DNA]</scope>
    <source>
        <strain evidence="1 2">CECT 8064</strain>
    </source>
</reference>
<gene>
    <name evidence="1" type="ORF">ACFFUV_08900</name>
</gene>
<proteinExistence type="predicted"/>
<protein>
    <submittedName>
        <fullName evidence="1">Zinc ribbon domain-containing protein</fullName>
    </submittedName>
</protein>
<evidence type="ECO:0000313" key="2">
    <source>
        <dbReference type="Proteomes" id="UP001589645"/>
    </source>
</evidence>
<evidence type="ECO:0000313" key="1">
    <source>
        <dbReference type="EMBL" id="MFB9135079.1"/>
    </source>
</evidence>
<accession>A0ABV5HLI5</accession>
<dbReference type="EMBL" id="JBHMEP010000001">
    <property type="protein sequence ID" value="MFB9135079.1"/>
    <property type="molecule type" value="Genomic_DNA"/>
</dbReference>
<organism evidence="1 2">
    <name type="scientific">Vibrio olivae</name>
    <dbReference type="NCBI Taxonomy" id="1243002"/>
    <lineage>
        <taxon>Bacteria</taxon>
        <taxon>Pseudomonadati</taxon>
        <taxon>Pseudomonadota</taxon>
        <taxon>Gammaproteobacteria</taxon>
        <taxon>Vibrionales</taxon>
        <taxon>Vibrionaceae</taxon>
        <taxon>Vibrio</taxon>
    </lineage>
</organism>